<dbReference type="InterPro" id="IPR013785">
    <property type="entry name" value="Aldolase_TIM"/>
</dbReference>
<evidence type="ECO:0000259" key="3">
    <source>
        <dbReference type="Pfam" id="PF00724"/>
    </source>
</evidence>
<dbReference type="PANTHER" id="PTHR43656:SF2">
    <property type="entry name" value="BINDING OXIDOREDUCTASE, PUTATIVE (AFU_ORTHOLOGUE AFUA_2G08260)-RELATED"/>
    <property type="match status" value="1"/>
</dbReference>
<sequence>MTKLNESLTFPNGAMISNRFVMPPMLTNSGKDGYATSDTVNYYQARSQAGGMIITEYMYVSENGGPAMTWQNDREQLAVYDDRFVPQLAKVAAAIKQSGDKAIMQIAHTGREANYRAMTERPVYAPSAIDYPFLPYRVHEFTDAQIKQVIADFGAAVKRAVDAGFDGVEIHGANHYLIQQFFSQYSNRRTDHWGGTLEKRMNFPVAVVQSVMEAVQKYAPQGFIVGYRISPEEIHGENVGYTWHESTQLIDRLTKEFNLDYIHLSMLQYDAKPGDALLMDTEQAAQQFDDSDQPFATLFKPYLNGAKEVIVGSVTSQEQAERALGLADLVAAGRENLIDPLFAHKVLTGHADQVVTTLTADQARASHLTPGLIANFSAPQMGIPINRADDMKNLHTGFGGWTEMNYPANPEIK</sequence>
<dbReference type="RefSeq" id="WP_289559206.1">
    <property type="nucleotide sequence ID" value="NZ_JAUDEO010000008.1"/>
</dbReference>
<dbReference type="Gene3D" id="3.20.20.70">
    <property type="entry name" value="Aldolase class I"/>
    <property type="match status" value="1"/>
</dbReference>
<dbReference type="SUPFAM" id="SSF51395">
    <property type="entry name" value="FMN-linked oxidoreductases"/>
    <property type="match status" value="1"/>
</dbReference>
<proteinExistence type="predicted"/>
<name>A0ABT7VKZ0_9LACO</name>
<dbReference type="InterPro" id="IPR051799">
    <property type="entry name" value="NADH_flavin_oxidoreductase"/>
</dbReference>
<gene>
    <name evidence="4" type="ORF">QUW46_02250</name>
</gene>
<organism evidence="4 5">
    <name type="scientific">Limosilactobacillus panis</name>
    <dbReference type="NCBI Taxonomy" id="47493"/>
    <lineage>
        <taxon>Bacteria</taxon>
        <taxon>Bacillati</taxon>
        <taxon>Bacillota</taxon>
        <taxon>Bacilli</taxon>
        <taxon>Lactobacillales</taxon>
        <taxon>Lactobacillaceae</taxon>
        <taxon>Limosilactobacillus</taxon>
    </lineage>
</organism>
<keyword evidence="1" id="KW-0285">Flavoprotein</keyword>
<dbReference type="Pfam" id="PF00724">
    <property type="entry name" value="Oxidored_FMN"/>
    <property type="match status" value="1"/>
</dbReference>
<dbReference type="InterPro" id="IPR001155">
    <property type="entry name" value="OxRdtase_FMN_N"/>
</dbReference>
<dbReference type="Proteomes" id="UP001529423">
    <property type="component" value="Unassembled WGS sequence"/>
</dbReference>
<reference evidence="4" key="2">
    <citation type="submission" date="2023-06" db="EMBL/GenBank/DDBJ databases">
        <authorList>
            <person name="Zeman M."/>
            <person name="Kubasova T."/>
            <person name="Jahodarova E."/>
            <person name="Nykrynova M."/>
            <person name="Rychlik I."/>
        </authorList>
    </citation>
    <scope>NUCLEOTIDE SEQUENCE</scope>
    <source>
        <strain evidence="4">105_WCHN</strain>
    </source>
</reference>
<accession>A0ABT7VKZ0</accession>
<dbReference type="EMBL" id="JAUDEO010000008">
    <property type="protein sequence ID" value="MDM8333404.1"/>
    <property type="molecule type" value="Genomic_DNA"/>
</dbReference>
<evidence type="ECO:0000313" key="5">
    <source>
        <dbReference type="Proteomes" id="UP001529423"/>
    </source>
</evidence>
<keyword evidence="5" id="KW-1185">Reference proteome</keyword>
<evidence type="ECO:0000256" key="1">
    <source>
        <dbReference type="ARBA" id="ARBA00022630"/>
    </source>
</evidence>
<keyword evidence="2" id="KW-0560">Oxidoreductase</keyword>
<reference evidence="4" key="1">
    <citation type="submission" date="2023-06" db="EMBL/GenBank/DDBJ databases">
        <title>Identification and characterization of horizontal gene transfer across gut microbiota members of farm animals based on homology search.</title>
        <authorList>
            <person name="Schwarzerova J."/>
            <person name="Nykrynova M."/>
            <person name="Jureckova K."/>
            <person name="Cejkova D."/>
            <person name="Rychlik I."/>
        </authorList>
    </citation>
    <scope>NUCLEOTIDE SEQUENCE</scope>
    <source>
        <strain evidence="4">105_WCHN</strain>
    </source>
</reference>
<comment type="caution">
    <text evidence="4">The sequence shown here is derived from an EMBL/GenBank/DDBJ whole genome shotgun (WGS) entry which is preliminary data.</text>
</comment>
<dbReference type="PANTHER" id="PTHR43656">
    <property type="entry name" value="BINDING OXIDOREDUCTASE, PUTATIVE (AFU_ORTHOLOGUE AFUA_2G08260)-RELATED"/>
    <property type="match status" value="1"/>
</dbReference>
<feature type="domain" description="NADH:flavin oxidoreductase/NADH oxidase N-terminal" evidence="3">
    <location>
        <begin position="14"/>
        <end position="352"/>
    </location>
</feature>
<evidence type="ECO:0000256" key="2">
    <source>
        <dbReference type="ARBA" id="ARBA00023002"/>
    </source>
</evidence>
<evidence type="ECO:0000313" key="4">
    <source>
        <dbReference type="EMBL" id="MDM8333404.1"/>
    </source>
</evidence>
<protein>
    <submittedName>
        <fullName evidence="4">NADH-dependent oxidoreductase</fullName>
    </submittedName>
</protein>